<dbReference type="EMBL" id="KZ805459">
    <property type="protein sequence ID" value="PVH96616.1"/>
    <property type="molecule type" value="Genomic_DNA"/>
</dbReference>
<feature type="compositionally biased region" description="Polar residues" evidence="1">
    <location>
        <begin position="279"/>
        <end position="292"/>
    </location>
</feature>
<feature type="compositionally biased region" description="Polar residues" evidence="1">
    <location>
        <begin position="566"/>
        <end position="583"/>
    </location>
</feature>
<reference evidence="2 3" key="1">
    <citation type="journal article" date="2018" name="Sci. Rep.">
        <title>Comparative genomics provides insights into the lifestyle and reveals functional heterogeneity of dark septate endophytic fungi.</title>
        <authorList>
            <person name="Knapp D.G."/>
            <person name="Nemeth J.B."/>
            <person name="Barry K."/>
            <person name="Hainaut M."/>
            <person name="Henrissat B."/>
            <person name="Johnson J."/>
            <person name="Kuo A."/>
            <person name="Lim J.H.P."/>
            <person name="Lipzen A."/>
            <person name="Nolan M."/>
            <person name="Ohm R.A."/>
            <person name="Tamas L."/>
            <person name="Grigoriev I.V."/>
            <person name="Spatafora J.W."/>
            <person name="Nagy L.G."/>
            <person name="Kovacs G.M."/>
        </authorList>
    </citation>
    <scope>NUCLEOTIDE SEQUENCE [LARGE SCALE GENOMIC DNA]</scope>
    <source>
        <strain evidence="2 3">DSE2036</strain>
    </source>
</reference>
<feature type="compositionally biased region" description="Basic residues" evidence="1">
    <location>
        <begin position="496"/>
        <end position="505"/>
    </location>
</feature>
<organism evidence="2 3">
    <name type="scientific">Periconia macrospinosa</name>
    <dbReference type="NCBI Taxonomy" id="97972"/>
    <lineage>
        <taxon>Eukaryota</taxon>
        <taxon>Fungi</taxon>
        <taxon>Dikarya</taxon>
        <taxon>Ascomycota</taxon>
        <taxon>Pezizomycotina</taxon>
        <taxon>Dothideomycetes</taxon>
        <taxon>Pleosporomycetidae</taxon>
        <taxon>Pleosporales</taxon>
        <taxon>Massarineae</taxon>
        <taxon>Periconiaceae</taxon>
        <taxon>Periconia</taxon>
    </lineage>
</organism>
<evidence type="ECO:0000313" key="2">
    <source>
        <dbReference type="EMBL" id="PVH96616.1"/>
    </source>
</evidence>
<feature type="compositionally biased region" description="Basic and acidic residues" evidence="1">
    <location>
        <begin position="26"/>
        <end position="39"/>
    </location>
</feature>
<feature type="region of interest" description="Disordered" evidence="1">
    <location>
        <begin position="237"/>
        <end position="610"/>
    </location>
</feature>
<feature type="compositionally biased region" description="Low complexity" evidence="1">
    <location>
        <begin position="466"/>
        <end position="495"/>
    </location>
</feature>
<feature type="compositionally biased region" description="Polar residues" evidence="1">
    <location>
        <begin position="161"/>
        <end position="177"/>
    </location>
</feature>
<gene>
    <name evidence="2" type="ORF">DM02DRAFT_659025</name>
</gene>
<feature type="region of interest" description="Disordered" evidence="1">
    <location>
        <begin position="1"/>
        <end position="186"/>
    </location>
</feature>
<sequence>MSSFLNSILSEVNGTPAPPPSIPLHKRAELESSKPKENIPPKQPGQDASNGKYIPPHKRPGYKGGSATSPNKNTKGGKLPESRRQLAPTPNSQKNVLAGSRAGSSMARAMPRPVVKKAVVEAKASPPPSGRKKAFDYKSLVTDQLSDKKSTERRRGVKATPATNGKATPVTKTNGTSAKKVDDNTPSYMDEKWWTLREPDRSKIKPIYADSEIKDGRFILKSPYGGIQFAFNWRPSPKASPPTAVKKAVAAPKPLSKLERAASEPPLKAANTKADSPINLDTNSSPKSSPLATVTDCEASFSLKRPRSPAKDSGSALKKSGVKRVRFTTDADEPSDAPPRKKLATASTKVTRAKADSNASSDAKEAVAKVSATTSTKKGIKRPLEAEIEENPVDTKASSKPAATRKIKQPSTKATKGKGKAKAVGKEEDFVGVEKSCSSTTSKALKAKASTPAVETSRAAPGIDDSTTSKALKAKAITAKTSSSLSSSSSTSSRSKYAKARKHFRIQSDNESDSDSSSRKRARLDYDTRGRRLDGRGVAKLVKKSDREDEKATVGEAAAIPGVPTPISNGKQSRQGTTRSSGSPKGKRKTVDDTLHDDDEDAARSSKRRK</sequence>
<accession>A0A2V1DEL7</accession>
<feature type="compositionally biased region" description="Polar residues" evidence="1">
    <location>
        <begin position="1"/>
        <end position="13"/>
    </location>
</feature>
<evidence type="ECO:0000313" key="3">
    <source>
        <dbReference type="Proteomes" id="UP000244855"/>
    </source>
</evidence>
<dbReference type="Proteomes" id="UP000244855">
    <property type="component" value="Unassembled WGS sequence"/>
</dbReference>
<protein>
    <submittedName>
        <fullName evidence="2">Uncharacterized protein</fullName>
    </submittedName>
</protein>
<proteinExistence type="predicted"/>
<feature type="compositionally biased region" description="Low complexity" evidence="1">
    <location>
        <begin position="237"/>
        <end position="255"/>
    </location>
</feature>
<keyword evidence="3" id="KW-1185">Reference proteome</keyword>
<name>A0A2V1DEL7_9PLEO</name>
<feature type="compositionally biased region" description="Low complexity" evidence="1">
    <location>
        <begin position="98"/>
        <end position="110"/>
    </location>
</feature>
<feature type="compositionally biased region" description="Basic and acidic residues" evidence="1">
    <location>
        <begin position="145"/>
        <end position="154"/>
    </location>
</feature>
<evidence type="ECO:0000256" key="1">
    <source>
        <dbReference type="SAM" id="MobiDB-lite"/>
    </source>
</evidence>
<dbReference type="AlphaFoldDB" id="A0A2V1DEL7"/>
<feature type="compositionally biased region" description="Basic and acidic residues" evidence="1">
    <location>
        <begin position="523"/>
        <end position="553"/>
    </location>
</feature>